<dbReference type="Proteomes" id="UP000663760">
    <property type="component" value="Chromosome 3"/>
</dbReference>
<evidence type="ECO:0000313" key="2">
    <source>
        <dbReference type="EMBL" id="CAA7393136.1"/>
    </source>
</evidence>
<proteinExistence type="predicted"/>
<gene>
    <name evidence="1" type="ORF">SI7747_03003596</name>
    <name evidence="2" type="ORF">SI8410_03003934</name>
</gene>
<evidence type="ECO:0000313" key="3">
    <source>
        <dbReference type="Proteomes" id="UP000663760"/>
    </source>
</evidence>
<organism evidence="2 3">
    <name type="scientific">Spirodela intermedia</name>
    <name type="common">Intermediate duckweed</name>
    <dbReference type="NCBI Taxonomy" id="51605"/>
    <lineage>
        <taxon>Eukaryota</taxon>
        <taxon>Viridiplantae</taxon>
        <taxon>Streptophyta</taxon>
        <taxon>Embryophyta</taxon>
        <taxon>Tracheophyta</taxon>
        <taxon>Spermatophyta</taxon>
        <taxon>Magnoliopsida</taxon>
        <taxon>Liliopsida</taxon>
        <taxon>Araceae</taxon>
        <taxon>Lemnoideae</taxon>
        <taxon>Spirodela</taxon>
    </lineage>
</organism>
<sequence>MKETRYAQSQLQWCLHNPPHTNLGRKNHGKNVS</sequence>
<protein>
    <submittedName>
        <fullName evidence="2">Uncharacterized protein</fullName>
    </submittedName>
</protein>
<name>A0A7I8K699_SPIIN</name>
<accession>A0A7I8K699</accession>
<dbReference type="AlphaFoldDB" id="A0A7I8K699"/>
<evidence type="ECO:0000313" key="1">
    <source>
        <dbReference type="EMBL" id="CAA2617430.1"/>
    </source>
</evidence>
<dbReference type="EMBL" id="LR743590">
    <property type="protein sequence ID" value="CAA2617430.1"/>
    <property type="molecule type" value="Genomic_DNA"/>
</dbReference>
<dbReference type="EMBL" id="LR746266">
    <property type="protein sequence ID" value="CAA7393136.1"/>
    <property type="molecule type" value="Genomic_DNA"/>
</dbReference>
<keyword evidence="3" id="KW-1185">Reference proteome</keyword>
<reference evidence="2" key="1">
    <citation type="submission" date="2020-02" db="EMBL/GenBank/DDBJ databases">
        <authorList>
            <person name="Scholz U."/>
            <person name="Mascher M."/>
            <person name="Fiebig A."/>
        </authorList>
    </citation>
    <scope>NUCLEOTIDE SEQUENCE</scope>
</reference>